<accession>A0A2M6UBL1</accession>
<evidence type="ECO:0000256" key="5">
    <source>
        <dbReference type="ARBA" id="ARBA00022989"/>
    </source>
</evidence>
<dbReference type="PANTHER" id="PTHR43163:SF6">
    <property type="entry name" value="DIPEPTIDE TRANSPORT SYSTEM PERMEASE PROTEIN DPPB-RELATED"/>
    <property type="match status" value="1"/>
</dbReference>
<name>A0A2M6UBL1_9BRAD</name>
<dbReference type="PROSITE" id="PS50928">
    <property type="entry name" value="ABC_TM1"/>
    <property type="match status" value="1"/>
</dbReference>
<feature type="transmembrane region" description="Helical" evidence="7">
    <location>
        <begin position="278"/>
        <end position="299"/>
    </location>
</feature>
<evidence type="ECO:0000313" key="9">
    <source>
        <dbReference type="EMBL" id="PIT01983.1"/>
    </source>
</evidence>
<dbReference type="Gene3D" id="1.10.3720.10">
    <property type="entry name" value="MetI-like"/>
    <property type="match status" value="1"/>
</dbReference>
<comment type="similarity">
    <text evidence="7">Belongs to the binding-protein-dependent transport system permease family.</text>
</comment>
<feature type="domain" description="ABC transmembrane type-1" evidence="8">
    <location>
        <begin position="95"/>
        <end position="296"/>
    </location>
</feature>
<evidence type="ECO:0000256" key="4">
    <source>
        <dbReference type="ARBA" id="ARBA00022692"/>
    </source>
</evidence>
<dbReference type="Proteomes" id="UP000228930">
    <property type="component" value="Unassembled WGS sequence"/>
</dbReference>
<evidence type="ECO:0000259" key="8">
    <source>
        <dbReference type="PROSITE" id="PS50928"/>
    </source>
</evidence>
<dbReference type="PANTHER" id="PTHR43163">
    <property type="entry name" value="DIPEPTIDE TRANSPORT SYSTEM PERMEASE PROTEIN DPPB-RELATED"/>
    <property type="match status" value="1"/>
</dbReference>
<feature type="transmembrane region" description="Helical" evidence="7">
    <location>
        <begin position="134"/>
        <end position="161"/>
    </location>
</feature>
<evidence type="ECO:0000256" key="3">
    <source>
        <dbReference type="ARBA" id="ARBA00022475"/>
    </source>
</evidence>
<keyword evidence="3" id="KW-1003">Cell membrane</keyword>
<keyword evidence="6 7" id="KW-0472">Membrane</keyword>
<keyword evidence="2 7" id="KW-0813">Transport</keyword>
<dbReference type="GO" id="GO:0005886">
    <property type="term" value="C:plasma membrane"/>
    <property type="evidence" value="ECO:0007669"/>
    <property type="project" value="UniProtKB-SubCell"/>
</dbReference>
<feature type="transmembrane region" description="Helical" evidence="7">
    <location>
        <begin position="12"/>
        <end position="30"/>
    </location>
</feature>
<dbReference type="InterPro" id="IPR000515">
    <property type="entry name" value="MetI-like"/>
</dbReference>
<dbReference type="SUPFAM" id="SSF161098">
    <property type="entry name" value="MetI-like"/>
    <property type="match status" value="1"/>
</dbReference>
<dbReference type="CDD" id="cd06261">
    <property type="entry name" value="TM_PBP2"/>
    <property type="match status" value="1"/>
</dbReference>
<keyword evidence="5 7" id="KW-1133">Transmembrane helix</keyword>
<evidence type="ECO:0000313" key="10">
    <source>
        <dbReference type="Proteomes" id="UP000228930"/>
    </source>
</evidence>
<reference evidence="9 10" key="1">
    <citation type="submission" date="2015-06" db="EMBL/GenBank/DDBJ databases">
        <title>Comparative genome analysis of nirS-carrying Bradyrhizobium sp. strains.</title>
        <authorList>
            <person name="Ishii S."/>
            <person name="Jang J."/>
            <person name="Nishizawa T."/>
            <person name="Senoo K."/>
        </authorList>
    </citation>
    <scope>NUCLEOTIDE SEQUENCE [LARGE SCALE GENOMIC DNA]</scope>
    <source>
        <strain evidence="9 10">TSA1</strain>
    </source>
</reference>
<dbReference type="Pfam" id="PF00528">
    <property type="entry name" value="BPD_transp_1"/>
    <property type="match status" value="1"/>
</dbReference>
<keyword evidence="10" id="KW-1185">Reference proteome</keyword>
<evidence type="ECO:0000256" key="6">
    <source>
        <dbReference type="ARBA" id="ARBA00023136"/>
    </source>
</evidence>
<protein>
    <submittedName>
        <fullName evidence="9">ABC transporter permease</fullName>
    </submittedName>
</protein>
<feature type="transmembrane region" description="Helical" evidence="7">
    <location>
        <begin position="231"/>
        <end position="258"/>
    </location>
</feature>
<evidence type="ECO:0000256" key="2">
    <source>
        <dbReference type="ARBA" id="ARBA00022448"/>
    </source>
</evidence>
<dbReference type="GO" id="GO:0071916">
    <property type="term" value="F:dipeptide transmembrane transporter activity"/>
    <property type="evidence" value="ECO:0007669"/>
    <property type="project" value="TreeGrafter"/>
</dbReference>
<dbReference type="Pfam" id="PF19300">
    <property type="entry name" value="BPD_transp_1_N"/>
    <property type="match status" value="1"/>
</dbReference>
<dbReference type="AlphaFoldDB" id="A0A2M6UBL1"/>
<comment type="subcellular location">
    <subcellularLocation>
        <location evidence="1 7">Cell membrane</location>
        <topology evidence="1 7">Multi-pass membrane protein</topology>
    </subcellularLocation>
</comment>
<dbReference type="InterPro" id="IPR045621">
    <property type="entry name" value="BPD_transp_1_N"/>
</dbReference>
<comment type="caution">
    <text evidence="9">The sequence shown here is derived from an EMBL/GenBank/DDBJ whole genome shotgun (WGS) entry which is preliminary data.</text>
</comment>
<proteinExistence type="inferred from homology"/>
<dbReference type="EMBL" id="LFJC01000003">
    <property type="protein sequence ID" value="PIT01983.1"/>
    <property type="molecule type" value="Genomic_DNA"/>
</dbReference>
<evidence type="ECO:0000256" key="1">
    <source>
        <dbReference type="ARBA" id="ARBA00004651"/>
    </source>
</evidence>
<sequence length="306" mass="33038">MGTYVLRRLLTLPLMLLGVSIAVFLVLHLIPGDSARMAAGPDATEADVQQIRVNYGLDRPLAVQYGIYLTKLLQGDLGDSFQTLAPVTEDIARTFPATLELTVAGMLIALILGVPLGVYSALHPRGSADRLVTSIAVLGISMPGFFLGLILMLVFASVLGWLPPTGRGSCAHLVLPSLTLGLPYVATFARLTRSNMLDVLSEDFVRTARAKGLSWSQVIYRHAMRNASIPIVTILGLDFGRLLGGAVIVETVFAWPGMGRYMVDAIMVRDIYVVQGTILVFALSVVLINLTVDVIYGIIDPRIIYS</sequence>
<dbReference type="InterPro" id="IPR035906">
    <property type="entry name" value="MetI-like_sf"/>
</dbReference>
<gene>
    <name evidence="9" type="ORF">TSA1_15330</name>
</gene>
<organism evidence="9 10">
    <name type="scientific">Bradyrhizobium nitroreducens</name>
    <dbReference type="NCBI Taxonomy" id="709803"/>
    <lineage>
        <taxon>Bacteria</taxon>
        <taxon>Pseudomonadati</taxon>
        <taxon>Pseudomonadota</taxon>
        <taxon>Alphaproteobacteria</taxon>
        <taxon>Hyphomicrobiales</taxon>
        <taxon>Nitrobacteraceae</taxon>
        <taxon>Bradyrhizobium</taxon>
    </lineage>
</organism>
<feature type="transmembrane region" description="Helical" evidence="7">
    <location>
        <begin position="103"/>
        <end position="122"/>
    </location>
</feature>
<evidence type="ECO:0000256" key="7">
    <source>
        <dbReference type="RuleBase" id="RU363032"/>
    </source>
</evidence>
<keyword evidence="4 7" id="KW-0812">Transmembrane</keyword>
<feature type="transmembrane region" description="Helical" evidence="7">
    <location>
        <begin position="173"/>
        <end position="191"/>
    </location>
</feature>